<feature type="domain" description="HAMP" evidence="13">
    <location>
        <begin position="309"/>
        <end position="363"/>
    </location>
</feature>
<keyword evidence="2" id="KW-0997">Cell inner membrane</keyword>
<dbReference type="Pfam" id="PF00672">
    <property type="entry name" value="HAMP"/>
    <property type="match status" value="1"/>
</dbReference>
<keyword evidence="6 8" id="KW-0807">Transducer</keyword>
<dbReference type="OrthoDB" id="9763018at2"/>
<dbReference type="InterPro" id="IPR033462">
    <property type="entry name" value="Cache_3-Cache_2"/>
</dbReference>
<keyword evidence="4 10" id="KW-1133">Transmembrane helix</keyword>
<evidence type="ECO:0000259" key="11">
    <source>
        <dbReference type="PROSITE" id="PS50111"/>
    </source>
</evidence>
<dbReference type="EMBL" id="APLQ01000011">
    <property type="protein sequence ID" value="ENO15883.1"/>
    <property type="molecule type" value="Genomic_DNA"/>
</dbReference>
<feature type="domain" description="Methyl-accepting transducer" evidence="11">
    <location>
        <begin position="368"/>
        <end position="604"/>
    </location>
</feature>
<sequence>MSVNKKFLLAVTLMISLLVVIGASFTIVSQDHALTNDAEAKAQSASERVIRLLSVTDSIMSERVRSSMKVLIKRGTEVGTPGLGSRTQVGERSVPDLLLGEESQSNRYGLVDALTADMGGTATLFVYDGKDYVRVSTNVKKEGKRATGTILNPDGAAFQAISDRTAFYGQVDILGNPYLTGYAPMQDAAGKVVGIWYVGYSADMSVLAEEIAKAQVFENGFTALVDNRGRIRMHSSNQSQEAVEAALASNDGSWVTFETPFKPWGYKVVTAYSDDELTAMITSASVKTALMIAGVGLLIILAVAALVKAVITKPMSRMIAAVNDIADGEGDLTVRFNSSSRDEFGQMANGFDKLLAKVQATIREVGESSRELLNSAHELVGVAERSSKSISQQTRDTEHVAASMHEMSLTAQNVAESASVAEEAAKSAETQARSGHSLLHETIEMIEQQAESIADCAKSVSELDAHSEAISGVLDVIHGIAEQTNLLALNAAIEAARAGEHGRGFAVVSDEVRMLATRTQNSIDDIRAQIERLQKGSKDTSRQMESNQALSQSVSAKAKESGDAINQVRDAVSRISERNTDIASAAEEQSQVSDEINTTLDRIHANAQETSAQADQTRGASQELIGLAERLQAQLANYRV</sequence>
<keyword evidence="3 10" id="KW-0812">Transmembrane</keyword>
<dbReference type="GO" id="GO:0007165">
    <property type="term" value="P:signal transduction"/>
    <property type="evidence" value="ECO:0007669"/>
    <property type="project" value="UniProtKB-KW"/>
</dbReference>
<proteinExistence type="inferred from homology"/>
<evidence type="ECO:0000256" key="1">
    <source>
        <dbReference type="ARBA" id="ARBA00004429"/>
    </source>
</evidence>
<keyword evidence="15" id="KW-1185">Reference proteome</keyword>
<dbReference type="Pfam" id="PF17201">
    <property type="entry name" value="Cache_3-Cache_2"/>
    <property type="match status" value="1"/>
</dbReference>
<dbReference type="GO" id="GO:0005886">
    <property type="term" value="C:plasma membrane"/>
    <property type="evidence" value="ECO:0007669"/>
    <property type="project" value="UniProtKB-SubCell"/>
</dbReference>
<dbReference type="GO" id="GO:0006935">
    <property type="term" value="P:chemotaxis"/>
    <property type="evidence" value="ECO:0007669"/>
    <property type="project" value="UniProtKB-ARBA"/>
</dbReference>
<keyword evidence="5 10" id="KW-0472">Membrane</keyword>
<evidence type="ECO:0000256" key="4">
    <source>
        <dbReference type="ARBA" id="ARBA00022989"/>
    </source>
</evidence>
<dbReference type="HOGENOM" id="CLU_000445_107_12_6"/>
<evidence type="ECO:0000313" key="14">
    <source>
        <dbReference type="EMBL" id="ENO15883.1"/>
    </source>
</evidence>
<dbReference type="PROSITE" id="PS50111">
    <property type="entry name" value="CHEMOTAXIS_TRANSDUC_2"/>
    <property type="match status" value="1"/>
</dbReference>
<dbReference type="PANTHER" id="PTHR32089:SF119">
    <property type="entry name" value="METHYL-ACCEPTING CHEMOTAXIS PROTEIN CTPL"/>
    <property type="match status" value="1"/>
</dbReference>
<dbReference type="SUPFAM" id="SSF103190">
    <property type="entry name" value="Sensory domain-like"/>
    <property type="match status" value="1"/>
</dbReference>
<dbReference type="Proteomes" id="UP000013165">
    <property type="component" value="Unassembled WGS sequence"/>
</dbReference>
<dbReference type="SMART" id="SM00304">
    <property type="entry name" value="HAMP"/>
    <property type="match status" value="1"/>
</dbReference>
<name>N6X473_9GAMM</name>
<dbReference type="PROSITE" id="PS50192">
    <property type="entry name" value="T_SNARE"/>
    <property type="match status" value="1"/>
</dbReference>
<feature type="compositionally biased region" description="Polar residues" evidence="9">
    <location>
        <begin position="543"/>
        <end position="555"/>
    </location>
</feature>
<feature type="transmembrane region" description="Helical" evidence="10">
    <location>
        <begin position="289"/>
        <end position="311"/>
    </location>
</feature>
<evidence type="ECO:0000256" key="5">
    <source>
        <dbReference type="ARBA" id="ARBA00023136"/>
    </source>
</evidence>
<comment type="similarity">
    <text evidence="7">Belongs to the methyl-accepting chemotaxis (MCP) protein family.</text>
</comment>
<reference evidence="14 15" key="1">
    <citation type="journal article" date="2013" name="Genome Announc.">
        <title>Genome Sequence of the Polycyclic Aromatic Hydrocarbon-Degrading Bacterium Strain Marinobacter nanhaiticus D15-8WT.</title>
        <authorList>
            <person name="Cui Z."/>
            <person name="Gao W."/>
            <person name="Li Q."/>
            <person name="Xu G."/>
            <person name="Zheng L."/>
        </authorList>
    </citation>
    <scope>NUCLEOTIDE SEQUENCE [LARGE SCALE GENOMIC DNA]</scope>
    <source>
        <strain evidence="14 15">D15-8W</strain>
    </source>
</reference>
<dbReference type="InterPro" id="IPR003660">
    <property type="entry name" value="HAMP_dom"/>
</dbReference>
<dbReference type="PATRIC" id="fig|626887.3.peg.2214"/>
<comment type="subcellular location">
    <subcellularLocation>
        <location evidence="1">Cell inner membrane</location>
        <topology evidence="1">Multi-pass membrane protein</topology>
    </subcellularLocation>
</comment>
<dbReference type="InterPro" id="IPR029151">
    <property type="entry name" value="Sensor-like_sf"/>
</dbReference>
<dbReference type="InterPro" id="IPR000727">
    <property type="entry name" value="T_SNARE_dom"/>
</dbReference>
<dbReference type="SMART" id="SM00283">
    <property type="entry name" value="MA"/>
    <property type="match status" value="1"/>
</dbReference>
<dbReference type="FunFam" id="1.10.287.950:FF:000001">
    <property type="entry name" value="Methyl-accepting chemotaxis sensory transducer"/>
    <property type="match status" value="1"/>
</dbReference>
<gene>
    <name evidence="14" type="ORF">J057_11041</name>
</gene>
<comment type="caution">
    <text evidence="14">The sequence shown here is derived from an EMBL/GenBank/DDBJ whole genome shotgun (WGS) entry which is preliminary data.</text>
</comment>
<dbReference type="CDD" id="cd06225">
    <property type="entry name" value="HAMP"/>
    <property type="match status" value="1"/>
</dbReference>
<evidence type="ECO:0000313" key="15">
    <source>
        <dbReference type="Proteomes" id="UP000013165"/>
    </source>
</evidence>
<evidence type="ECO:0000256" key="8">
    <source>
        <dbReference type="PROSITE-ProRule" id="PRU00284"/>
    </source>
</evidence>
<evidence type="ECO:0000256" key="9">
    <source>
        <dbReference type="SAM" id="MobiDB-lite"/>
    </source>
</evidence>
<evidence type="ECO:0000256" key="10">
    <source>
        <dbReference type="SAM" id="Phobius"/>
    </source>
</evidence>
<evidence type="ECO:0000259" key="12">
    <source>
        <dbReference type="PROSITE" id="PS50192"/>
    </source>
</evidence>
<dbReference type="PROSITE" id="PS50885">
    <property type="entry name" value="HAMP"/>
    <property type="match status" value="1"/>
</dbReference>
<dbReference type="CDD" id="cd11386">
    <property type="entry name" value="MCP_signal"/>
    <property type="match status" value="1"/>
</dbReference>
<keyword evidence="2" id="KW-1003">Cell membrane</keyword>
<protein>
    <submittedName>
        <fullName evidence="14">Methyl-accepting chemotaxis protein</fullName>
    </submittedName>
</protein>
<dbReference type="RefSeq" id="WP_004580173.1">
    <property type="nucleotide sequence ID" value="NZ_AP028878.1"/>
</dbReference>
<dbReference type="AlphaFoldDB" id="N6X473"/>
<accession>N6X473</accession>
<evidence type="ECO:0000259" key="13">
    <source>
        <dbReference type="PROSITE" id="PS50885"/>
    </source>
</evidence>
<dbReference type="STRING" id="626887.J057_11041"/>
<dbReference type="SUPFAM" id="SSF58104">
    <property type="entry name" value="Methyl-accepting chemotaxis protein (MCP) signaling domain"/>
    <property type="match status" value="1"/>
</dbReference>
<evidence type="ECO:0000256" key="7">
    <source>
        <dbReference type="ARBA" id="ARBA00029447"/>
    </source>
</evidence>
<dbReference type="Gene3D" id="1.10.287.950">
    <property type="entry name" value="Methyl-accepting chemotaxis protein"/>
    <property type="match status" value="1"/>
</dbReference>
<dbReference type="InterPro" id="IPR004089">
    <property type="entry name" value="MCPsignal_dom"/>
</dbReference>
<feature type="domain" description="T-SNARE coiled-coil homology" evidence="12">
    <location>
        <begin position="555"/>
        <end position="617"/>
    </location>
</feature>
<dbReference type="eggNOG" id="COG0840">
    <property type="taxonomic scope" value="Bacteria"/>
</dbReference>
<dbReference type="Pfam" id="PF00015">
    <property type="entry name" value="MCPsignal"/>
    <property type="match status" value="1"/>
</dbReference>
<evidence type="ECO:0000256" key="3">
    <source>
        <dbReference type="ARBA" id="ARBA00022692"/>
    </source>
</evidence>
<evidence type="ECO:0000256" key="6">
    <source>
        <dbReference type="ARBA" id="ARBA00023224"/>
    </source>
</evidence>
<organism evidence="14 15">
    <name type="scientific">Marinobacter nanhaiticus D15-8W</name>
    <dbReference type="NCBI Taxonomy" id="626887"/>
    <lineage>
        <taxon>Bacteria</taxon>
        <taxon>Pseudomonadati</taxon>
        <taxon>Pseudomonadota</taxon>
        <taxon>Gammaproteobacteria</taxon>
        <taxon>Pseudomonadales</taxon>
        <taxon>Marinobacteraceae</taxon>
        <taxon>Marinobacter</taxon>
    </lineage>
</organism>
<evidence type="ECO:0000256" key="2">
    <source>
        <dbReference type="ARBA" id="ARBA00022519"/>
    </source>
</evidence>
<dbReference type="PANTHER" id="PTHR32089">
    <property type="entry name" value="METHYL-ACCEPTING CHEMOTAXIS PROTEIN MCPB"/>
    <property type="match status" value="1"/>
</dbReference>
<feature type="region of interest" description="Disordered" evidence="9">
    <location>
        <begin position="535"/>
        <end position="565"/>
    </location>
</feature>